<name>A0A432WTT7_9GAMM</name>
<dbReference type="OrthoDB" id="9801773at2"/>
<evidence type="ECO:0000313" key="4">
    <source>
        <dbReference type="EMBL" id="RUO37190.1"/>
    </source>
</evidence>
<evidence type="ECO:0000313" key="5">
    <source>
        <dbReference type="Proteomes" id="UP000286934"/>
    </source>
</evidence>
<dbReference type="PANTHER" id="PTHR11092">
    <property type="entry name" value="SUGAR NUCLEOTIDE EPIMERASE RELATED"/>
    <property type="match status" value="1"/>
</dbReference>
<accession>A0A432WTT7</accession>
<dbReference type="AlphaFoldDB" id="A0A432WTT7"/>
<comment type="similarity">
    <text evidence="1">Belongs to the NAD(P)-dependent epimerase/dehydratase family. SDR39U1 subfamily.</text>
</comment>
<dbReference type="NCBIfam" id="TIGR01777">
    <property type="entry name" value="yfcH"/>
    <property type="match status" value="1"/>
</dbReference>
<dbReference type="Proteomes" id="UP000286934">
    <property type="component" value="Unassembled WGS sequence"/>
</dbReference>
<comment type="caution">
    <text evidence="4">The sequence shown here is derived from an EMBL/GenBank/DDBJ whole genome shotgun (WGS) entry which is preliminary data.</text>
</comment>
<evidence type="ECO:0000256" key="1">
    <source>
        <dbReference type="ARBA" id="ARBA00009353"/>
    </source>
</evidence>
<dbReference type="InterPro" id="IPR013549">
    <property type="entry name" value="DUF1731"/>
</dbReference>
<dbReference type="Pfam" id="PF08338">
    <property type="entry name" value="DUF1731"/>
    <property type="match status" value="1"/>
</dbReference>
<reference evidence="5" key="1">
    <citation type="journal article" date="2018" name="Front. Microbiol.">
        <title>Genome-Based Analysis Reveals the Taxonomy and Diversity of the Family Idiomarinaceae.</title>
        <authorList>
            <person name="Liu Y."/>
            <person name="Lai Q."/>
            <person name="Shao Z."/>
        </authorList>
    </citation>
    <scope>NUCLEOTIDE SEQUENCE [LARGE SCALE GENOMIC DNA]</scope>
    <source>
        <strain evidence="5">AIS</strain>
    </source>
</reference>
<dbReference type="PANTHER" id="PTHR11092:SF0">
    <property type="entry name" value="EPIMERASE FAMILY PROTEIN SDR39U1"/>
    <property type="match status" value="1"/>
</dbReference>
<protein>
    <submittedName>
        <fullName evidence="4">TIGR01777 family protein</fullName>
    </submittedName>
</protein>
<evidence type="ECO:0000259" key="2">
    <source>
        <dbReference type="Pfam" id="PF01370"/>
    </source>
</evidence>
<proteinExistence type="inferred from homology"/>
<gene>
    <name evidence="4" type="ORF">CWE13_04240</name>
</gene>
<dbReference type="Gene3D" id="3.40.50.720">
    <property type="entry name" value="NAD(P)-binding Rossmann-like Domain"/>
    <property type="match status" value="1"/>
</dbReference>
<keyword evidence="5" id="KW-1185">Reference proteome</keyword>
<dbReference type="InterPro" id="IPR001509">
    <property type="entry name" value="Epimerase_deHydtase"/>
</dbReference>
<dbReference type="RefSeq" id="WP_126806226.1">
    <property type="nucleotide sequence ID" value="NZ_PIPP01000002.1"/>
</dbReference>
<dbReference type="Pfam" id="PF01370">
    <property type="entry name" value="Epimerase"/>
    <property type="match status" value="1"/>
</dbReference>
<dbReference type="EMBL" id="PIPP01000002">
    <property type="protein sequence ID" value="RUO37190.1"/>
    <property type="molecule type" value="Genomic_DNA"/>
</dbReference>
<evidence type="ECO:0000259" key="3">
    <source>
        <dbReference type="Pfam" id="PF08338"/>
    </source>
</evidence>
<dbReference type="InterPro" id="IPR010099">
    <property type="entry name" value="SDR39U1"/>
</dbReference>
<dbReference type="InterPro" id="IPR036291">
    <property type="entry name" value="NAD(P)-bd_dom_sf"/>
</dbReference>
<feature type="domain" description="NAD-dependent epimerase/dehydratase" evidence="2">
    <location>
        <begin position="3"/>
        <end position="222"/>
    </location>
</feature>
<dbReference type="SUPFAM" id="SSF51735">
    <property type="entry name" value="NAD(P)-binding Rossmann-fold domains"/>
    <property type="match status" value="1"/>
</dbReference>
<sequence length="299" mass="33033">MKILITGATGLVGSAFIRKYGEQHEITALSRTPEKASRKLGRSVRVLGTLSELDNLNNFDAVINLAGEPIAEKRWSDKQKARIQQSRFRITEQLTALIQNSERPPEVFISGSAVGFYGRQGTKKVSETDGKPHDEFSHQLCKQWEQLANEAASPETRVCLLRTGIVLASSGGALKRMAPPFKFGLGGPIGDGQQMMSWIHIHDMVAAIDFLLHKRDCAGAYNLTAPNPVNNETFSKTLANVLHRPAIFRVPGFVMRLAFGEMSDLLLTGQAVLPERLLADGFKFEYPELEPALAKIYSR</sequence>
<feature type="domain" description="DUF1731" evidence="3">
    <location>
        <begin position="250"/>
        <end position="296"/>
    </location>
</feature>
<dbReference type="CDD" id="cd05242">
    <property type="entry name" value="SDR_a8"/>
    <property type="match status" value="1"/>
</dbReference>
<organism evidence="4 5">
    <name type="scientific">Aliidiomarina shirensis</name>
    <dbReference type="NCBI Taxonomy" id="1048642"/>
    <lineage>
        <taxon>Bacteria</taxon>
        <taxon>Pseudomonadati</taxon>
        <taxon>Pseudomonadota</taxon>
        <taxon>Gammaproteobacteria</taxon>
        <taxon>Alteromonadales</taxon>
        <taxon>Idiomarinaceae</taxon>
        <taxon>Aliidiomarina</taxon>
    </lineage>
</organism>